<keyword evidence="2" id="KW-1185">Reference proteome</keyword>
<reference evidence="2" key="1">
    <citation type="journal article" date="2023" name="Nat. Plants">
        <title>Single-cell RNA sequencing provides a high-resolution roadmap for understanding the multicellular compartmentation of specialized metabolism.</title>
        <authorList>
            <person name="Sun S."/>
            <person name="Shen X."/>
            <person name="Li Y."/>
            <person name="Li Y."/>
            <person name="Wang S."/>
            <person name="Li R."/>
            <person name="Zhang H."/>
            <person name="Shen G."/>
            <person name="Guo B."/>
            <person name="Wei J."/>
            <person name="Xu J."/>
            <person name="St-Pierre B."/>
            <person name="Chen S."/>
            <person name="Sun C."/>
        </authorList>
    </citation>
    <scope>NUCLEOTIDE SEQUENCE [LARGE SCALE GENOMIC DNA]</scope>
</reference>
<sequence>MRRSFGGSSRGMGGGSGSSGGGIQLLRTVQRAVRAGGVGGGAQEPFSHSTSRGGRQSSFNNKSTTTTTTTSSTNNNNLTISSNSPAINRPLSATSSPTTNWPNCSSPTYTDEPDWEYIDGIEDDRPNAFFDDFVFGSVPSTDEVQHAVFSLQGVLEPVSSAYCIKDLSGHNLDDEISSQGSSPTGFARRGSSSGSKLDWMEPTLQLYNSNMLLPYGSNRVYDAFHMLQHEPSVQRMVVSLSSDRTVWDAVLNNEAVRELRESLTQAGESCLEDTDNASEASEASESGDLVSWFITNLKVKIMELINNLSKTVNELFHQQGGSDNKAAAEVNGSDTFEEKLRASFMLSIVVLLIVMLNRADKA</sequence>
<organism evidence="1 2">
    <name type="scientific">Catharanthus roseus</name>
    <name type="common">Madagascar periwinkle</name>
    <name type="synonym">Vinca rosea</name>
    <dbReference type="NCBI Taxonomy" id="4058"/>
    <lineage>
        <taxon>Eukaryota</taxon>
        <taxon>Viridiplantae</taxon>
        <taxon>Streptophyta</taxon>
        <taxon>Embryophyta</taxon>
        <taxon>Tracheophyta</taxon>
        <taxon>Spermatophyta</taxon>
        <taxon>Magnoliopsida</taxon>
        <taxon>eudicotyledons</taxon>
        <taxon>Gunneridae</taxon>
        <taxon>Pentapetalae</taxon>
        <taxon>asterids</taxon>
        <taxon>lamiids</taxon>
        <taxon>Gentianales</taxon>
        <taxon>Apocynaceae</taxon>
        <taxon>Rauvolfioideae</taxon>
        <taxon>Vinceae</taxon>
        <taxon>Catharanthinae</taxon>
        <taxon>Catharanthus</taxon>
    </lineage>
</organism>
<comment type="caution">
    <text evidence="1">The sequence shown here is derived from an EMBL/GenBank/DDBJ whole genome shotgun (WGS) entry which is preliminary data.</text>
</comment>
<gene>
    <name evidence="1" type="ORF">M9H77_10583</name>
</gene>
<accession>A0ACC0BC24</accession>
<evidence type="ECO:0000313" key="2">
    <source>
        <dbReference type="Proteomes" id="UP001060085"/>
    </source>
</evidence>
<proteinExistence type="predicted"/>
<dbReference type="EMBL" id="CM044703">
    <property type="protein sequence ID" value="KAI5670219.1"/>
    <property type="molecule type" value="Genomic_DNA"/>
</dbReference>
<protein>
    <submittedName>
        <fullName evidence="1">Uncharacterized protein</fullName>
    </submittedName>
</protein>
<dbReference type="Proteomes" id="UP001060085">
    <property type="component" value="Linkage Group LG03"/>
</dbReference>
<name>A0ACC0BC24_CATRO</name>
<evidence type="ECO:0000313" key="1">
    <source>
        <dbReference type="EMBL" id="KAI5670219.1"/>
    </source>
</evidence>